<proteinExistence type="predicted"/>
<organism evidence="1 2">
    <name type="scientific">Roridomyces roridus</name>
    <dbReference type="NCBI Taxonomy" id="1738132"/>
    <lineage>
        <taxon>Eukaryota</taxon>
        <taxon>Fungi</taxon>
        <taxon>Dikarya</taxon>
        <taxon>Basidiomycota</taxon>
        <taxon>Agaricomycotina</taxon>
        <taxon>Agaricomycetes</taxon>
        <taxon>Agaricomycetidae</taxon>
        <taxon>Agaricales</taxon>
        <taxon>Marasmiineae</taxon>
        <taxon>Mycenaceae</taxon>
        <taxon>Roridomyces</taxon>
    </lineage>
</organism>
<keyword evidence="2" id="KW-1185">Reference proteome</keyword>
<name>A0AAD7BG68_9AGAR</name>
<dbReference type="Proteomes" id="UP001221142">
    <property type="component" value="Unassembled WGS sequence"/>
</dbReference>
<comment type="caution">
    <text evidence="1">The sequence shown here is derived from an EMBL/GenBank/DDBJ whole genome shotgun (WGS) entry which is preliminary data.</text>
</comment>
<dbReference type="AlphaFoldDB" id="A0AAD7BG68"/>
<evidence type="ECO:0000313" key="2">
    <source>
        <dbReference type="Proteomes" id="UP001221142"/>
    </source>
</evidence>
<evidence type="ECO:0000313" key="1">
    <source>
        <dbReference type="EMBL" id="KAJ7620123.1"/>
    </source>
</evidence>
<dbReference type="EMBL" id="JARKIF010000017">
    <property type="protein sequence ID" value="KAJ7620123.1"/>
    <property type="molecule type" value="Genomic_DNA"/>
</dbReference>
<sequence>MSSFTKDQNEYITKFYPAIVTKHKSCTPVEMTDYKKQIRAYILQNPLFQGVDNQAGDRIWKNFTNAISRKSNLVEYRPLSGIGLFEQENKAAIVVEAEARESKGSDDQAFQLAKQDMWSALEEQSKNDYEMRAAALGNTFEAWVPVTFESGLVDDFV</sequence>
<protein>
    <submittedName>
        <fullName evidence="1">Uncharacterized protein</fullName>
    </submittedName>
</protein>
<gene>
    <name evidence="1" type="ORF">FB45DRAFT_1062503</name>
</gene>
<accession>A0AAD7BG68</accession>
<reference evidence="1" key="1">
    <citation type="submission" date="2023-03" db="EMBL/GenBank/DDBJ databases">
        <title>Massive genome expansion in bonnet fungi (Mycena s.s.) driven by repeated elements and novel gene families across ecological guilds.</title>
        <authorList>
            <consortium name="Lawrence Berkeley National Laboratory"/>
            <person name="Harder C.B."/>
            <person name="Miyauchi S."/>
            <person name="Viragh M."/>
            <person name="Kuo A."/>
            <person name="Thoen E."/>
            <person name="Andreopoulos B."/>
            <person name="Lu D."/>
            <person name="Skrede I."/>
            <person name="Drula E."/>
            <person name="Henrissat B."/>
            <person name="Morin E."/>
            <person name="Kohler A."/>
            <person name="Barry K."/>
            <person name="LaButti K."/>
            <person name="Morin E."/>
            <person name="Salamov A."/>
            <person name="Lipzen A."/>
            <person name="Mereny Z."/>
            <person name="Hegedus B."/>
            <person name="Baldrian P."/>
            <person name="Stursova M."/>
            <person name="Weitz H."/>
            <person name="Taylor A."/>
            <person name="Grigoriev I.V."/>
            <person name="Nagy L.G."/>
            <person name="Martin F."/>
            <person name="Kauserud H."/>
        </authorList>
    </citation>
    <scope>NUCLEOTIDE SEQUENCE</scope>
    <source>
        <strain evidence="1">9284</strain>
    </source>
</reference>